<dbReference type="Proteomes" id="UP001055811">
    <property type="component" value="Linkage Group LG02"/>
</dbReference>
<dbReference type="EMBL" id="CM042010">
    <property type="protein sequence ID" value="KAI3780696.1"/>
    <property type="molecule type" value="Genomic_DNA"/>
</dbReference>
<reference evidence="1 2" key="2">
    <citation type="journal article" date="2022" name="Mol. Ecol. Resour.">
        <title>The genomes of chicory, endive, great burdock and yacon provide insights into Asteraceae paleo-polyploidization history and plant inulin production.</title>
        <authorList>
            <person name="Fan W."/>
            <person name="Wang S."/>
            <person name="Wang H."/>
            <person name="Wang A."/>
            <person name="Jiang F."/>
            <person name="Liu H."/>
            <person name="Zhao H."/>
            <person name="Xu D."/>
            <person name="Zhang Y."/>
        </authorList>
    </citation>
    <scope>NUCLEOTIDE SEQUENCE [LARGE SCALE GENOMIC DNA]</scope>
    <source>
        <strain evidence="2">cv. Punajuju</strain>
        <tissue evidence="1">Leaves</tissue>
    </source>
</reference>
<accession>A0ACB9GBV3</accession>
<protein>
    <submittedName>
        <fullName evidence="1">Uncharacterized protein</fullName>
    </submittedName>
</protein>
<proteinExistence type="predicted"/>
<organism evidence="1 2">
    <name type="scientific">Cichorium intybus</name>
    <name type="common">Chicory</name>
    <dbReference type="NCBI Taxonomy" id="13427"/>
    <lineage>
        <taxon>Eukaryota</taxon>
        <taxon>Viridiplantae</taxon>
        <taxon>Streptophyta</taxon>
        <taxon>Embryophyta</taxon>
        <taxon>Tracheophyta</taxon>
        <taxon>Spermatophyta</taxon>
        <taxon>Magnoliopsida</taxon>
        <taxon>eudicotyledons</taxon>
        <taxon>Gunneridae</taxon>
        <taxon>Pentapetalae</taxon>
        <taxon>asterids</taxon>
        <taxon>campanulids</taxon>
        <taxon>Asterales</taxon>
        <taxon>Asteraceae</taxon>
        <taxon>Cichorioideae</taxon>
        <taxon>Cichorieae</taxon>
        <taxon>Cichoriinae</taxon>
        <taxon>Cichorium</taxon>
    </lineage>
</organism>
<keyword evidence="2" id="KW-1185">Reference proteome</keyword>
<evidence type="ECO:0000313" key="1">
    <source>
        <dbReference type="EMBL" id="KAI3780696.1"/>
    </source>
</evidence>
<reference evidence="2" key="1">
    <citation type="journal article" date="2022" name="Mol. Ecol. Resour.">
        <title>The genomes of chicory, endive, great burdock and yacon provide insights into Asteraceae palaeo-polyploidization history and plant inulin production.</title>
        <authorList>
            <person name="Fan W."/>
            <person name="Wang S."/>
            <person name="Wang H."/>
            <person name="Wang A."/>
            <person name="Jiang F."/>
            <person name="Liu H."/>
            <person name="Zhao H."/>
            <person name="Xu D."/>
            <person name="Zhang Y."/>
        </authorList>
    </citation>
    <scope>NUCLEOTIDE SEQUENCE [LARGE SCALE GENOMIC DNA]</scope>
    <source>
        <strain evidence="2">cv. Punajuju</strain>
    </source>
</reference>
<name>A0ACB9GBV3_CICIN</name>
<gene>
    <name evidence="1" type="ORF">L2E82_10683</name>
</gene>
<evidence type="ECO:0000313" key="2">
    <source>
        <dbReference type="Proteomes" id="UP001055811"/>
    </source>
</evidence>
<sequence length="123" mass="13442">MHVGIGYSVIYAKKKAKSIALDVAKVTVGVADASNTDPRSSTTPPEDTNPSAAILSKDRQSVNHDSNNCFTSNSRPVTSHQNQLLYDLLLTVGYCRMWWRKDSKLGKIVDAVGGADHRCVHDQ</sequence>
<comment type="caution">
    <text evidence="1">The sequence shown here is derived from an EMBL/GenBank/DDBJ whole genome shotgun (WGS) entry which is preliminary data.</text>
</comment>